<protein>
    <submittedName>
        <fullName evidence="1">Uncharacterized protein</fullName>
    </submittedName>
</protein>
<name>A0A2T0AWF1_9FIRM</name>
<comment type="caution">
    <text evidence="1">The sequence shown here is derived from an EMBL/GenBank/DDBJ whole genome shotgun (WGS) entry which is preliminary data.</text>
</comment>
<dbReference type="EMBL" id="PVXM01000006">
    <property type="protein sequence ID" value="PRR75048.1"/>
    <property type="molecule type" value="Genomic_DNA"/>
</dbReference>
<evidence type="ECO:0000313" key="2">
    <source>
        <dbReference type="Proteomes" id="UP000238415"/>
    </source>
</evidence>
<organism evidence="1 2">
    <name type="scientific">Neomoorella humiferrea</name>
    <dbReference type="NCBI Taxonomy" id="676965"/>
    <lineage>
        <taxon>Bacteria</taxon>
        <taxon>Bacillati</taxon>
        <taxon>Bacillota</taxon>
        <taxon>Clostridia</taxon>
        <taxon>Neomoorellales</taxon>
        <taxon>Neomoorellaceae</taxon>
        <taxon>Neomoorella</taxon>
    </lineage>
</organism>
<sequence>MLSSQDREEIALKKFSLIAPVLNGQVESGCISTAAMAWRV</sequence>
<gene>
    <name evidence="1" type="ORF">MOHU_05550</name>
</gene>
<accession>A0A2T0AWF1</accession>
<evidence type="ECO:0000313" key="1">
    <source>
        <dbReference type="EMBL" id="PRR75048.1"/>
    </source>
</evidence>
<proteinExistence type="predicted"/>
<reference evidence="1 2" key="1">
    <citation type="submission" date="2018-03" db="EMBL/GenBank/DDBJ databases">
        <title>Genome sequence of Moorella humiferrea DSM 23265.</title>
        <authorList>
            <person name="Poehlein A."/>
            <person name="Daniel R."/>
        </authorList>
    </citation>
    <scope>NUCLEOTIDE SEQUENCE [LARGE SCALE GENOMIC DNA]</scope>
    <source>
        <strain evidence="1 2">DSM 23265</strain>
    </source>
</reference>
<keyword evidence="2" id="KW-1185">Reference proteome</keyword>
<dbReference type="AlphaFoldDB" id="A0A2T0AWF1"/>
<dbReference type="Proteomes" id="UP000238415">
    <property type="component" value="Unassembled WGS sequence"/>
</dbReference>